<dbReference type="Gene3D" id="3.40.1620.10">
    <property type="entry name" value="YefM-like domain"/>
    <property type="match status" value="1"/>
</dbReference>
<accession>A0A2H0UAW8</accession>
<gene>
    <name evidence="1" type="ORF">COU18_02640</name>
</gene>
<proteinExistence type="predicted"/>
<evidence type="ECO:0008006" key="3">
    <source>
        <dbReference type="Google" id="ProtNLM"/>
    </source>
</evidence>
<name>A0A2H0UAW8_9BACT</name>
<evidence type="ECO:0000313" key="2">
    <source>
        <dbReference type="Proteomes" id="UP000231192"/>
    </source>
</evidence>
<evidence type="ECO:0000313" key="1">
    <source>
        <dbReference type="EMBL" id="PIR83558.1"/>
    </source>
</evidence>
<sequence>MSEIKVISAMEARRRFGEIMNRVALRGDRYIIKRAGKALVSVGPIIAKINPAEKRKVNWNDPFENPFATFTEWNDPSNDIYDNL</sequence>
<dbReference type="EMBL" id="PFBK01000008">
    <property type="protein sequence ID" value="PIR83558.1"/>
    <property type="molecule type" value="Genomic_DNA"/>
</dbReference>
<dbReference type="AlphaFoldDB" id="A0A2H0UAW8"/>
<protein>
    <recommendedName>
        <fullName evidence="3">Antitoxin</fullName>
    </recommendedName>
</protein>
<comment type="caution">
    <text evidence="1">The sequence shown here is derived from an EMBL/GenBank/DDBJ whole genome shotgun (WGS) entry which is preliminary data.</text>
</comment>
<reference evidence="2" key="1">
    <citation type="submission" date="2017-09" db="EMBL/GenBank/DDBJ databases">
        <title>Depth-based differentiation of microbial function through sediment-hosted aquifers and enrichment of novel symbionts in the deep terrestrial subsurface.</title>
        <authorList>
            <person name="Probst A.J."/>
            <person name="Ladd B."/>
            <person name="Jarett J.K."/>
            <person name="Geller-Mcgrath D.E."/>
            <person name="Sieber C.M.K."/>
            <person name="Emerson J.B."/>
            <person name="Anantharaman K."/>
            <person name="Thomas B.C."/>
            <person name="Malmstrom R."/>
            <person name="Stieglmeier M."/>
            <person name="Klingl A."/>
            <person name="Woyke T."/>
            <person name="Ryan C.M."/>
            <person name="Banfield J.F."/>
        </authorList>
    </citation>
    <scope>NUCLEOTIDE SEQUENCE [LARGE SCALE GENOMIC DNA]</scope>
</reference>
<organism evidence="1 2">
    <name type="scientific">Candidatus Kaiserbacteria bacterium CG10_big_fil_rev_8_21_14_0_10_51_14</name>
    <dbReference type="NCBI Taxonomy" id="1974610"/>
    <lineage>
        <taxon>Bacteria</taxon>
        <taxon>Candidatus Kaiseribacteriota</taxon>
    </lineage>
</organism>
<dbReference type="Proteomes" id="UP000231192">
    <property type="component" value="Unassembled WGS sequence"/>
</dbReference>